<evidence type="ECO:0000256" key="5">
    <source>
        <dbReference type="ARBA" id="ARBA00038359"/>
    </source>
</evidence>
<feature type="transmembrane region" description="Helical" evidence="7">
    <location>
        <begin position="171"/>
        <end position="197"/>
    </location>
</feature>
<dbReference type="InterPro" id="IPR049326">
    <property type="entry name" value="Rhodopsin_dom_fungi"/>
</dbReference>
<feature type="transmembrane region" description="Helical" evidence="7">
    <location>
        <begin position="247"/>
        <end position="265"/>
    </location>
</feature>
<feature type="transmembrane region" description="Helical" evidence="7">
    <location>
        <begin position="95"/>
        <end position="118"/>
    </location>
</feature>
<evidence type="ECO:0000256" key="3">
    <source>
        <dbReference type="ARBA" id="ARBA00022989"/>
    </source>
</evidence>
<keyword evidence="4 7" id="KW-0472">Membrane</keyword>
<keyword evidence="2 7" id="KW-0812">Transmembrane</keyword>
<sequence>MATVTPPNPLPPDENVNPTLLGISGVLIGFVVITSSLRLWVRFRLRSLGWDDYTMAVVTVLAVARFAVQVAQGTFGNGRHRWYLKKEDYITNNMLGWFAQILLFASICLLKCSIMLLLLRIKDSRKLKIILYTVMAGLVVTNFGCIIILLAECDPVSAYWTGVGKCWPSKIRIYSIYLTISYSVLTDLMCSLLPLVVVWNVRIPFKTKVSVCALMGLGLIATGFGIARASSLGLVTSDLSWVYARTAIYSNAELFLGIIAANAALSRQIYVHFFGEKEKPVTHSSYAANSTPSRSAYLSSKLRGDHAARPETYIRTERRNSDTKSDNSDIPLEPGIQKRTEFWISEEDESDGNGRTPRDAKKQQPL</sequence>
<comment type="subcellular location">
    <subcellularLocation>
        <location evidence="1">Membrane</location>
        <topology evidence="1">Multi-pass membrane protein</topology>
    </subcellularLocation>
</comment>
<dbReference type="AlphaFoldDB" id="A0A9P9A6L7"/>
<feature type="transmembrane region" description="Helical" evidence="7">
    <location>
        <begin position="20"/>
        <end position="41"/>
    </location>
</feature>
<evidence type="ECO:0000256" key="7">
    <source>
        <dbReference type="SAM" id="Phobius"/>
    </source>
</evidence>
<feature type="transmembrane region" description="Helical" evidence="7">
    <location>
        <begin position="53"/>
        <end position="75"/>
    </location>
</feature>
<gene>
    <name evidence="9" type="ORF">F5X68DRAFT_158933</name>
</gene>
<feature type="region of interest" description="Disordered" evidence="6">
    <location>
        <begin position="297"/>
        <end position="366"/>
    </location>
</feature>
<evidence type="ECO:0000256" key="6">
    <source>
        <dbReference type="SAM" id="MobiDB-lite"/>
    </source>
</evidence>
<evidence type="ECO:0000256" key="2">
    <source>
        <dbReference type="ARBA" id="ARBA00022692"/>
    </source>
</evidence>
<dbReference type="PANTHER" id="PTHR33048">
    <property type="entry name" value="PTH11-LIKE INTEGRAL MEMBRANE PROTEIN (AFU_ORTHOLOGUE AFUA_5G11245)"/>
    <property type="match status" value="1"/>
</dbReference>
<comment type="similarity">
    <text evidence="5">Belongs to the SAT4 family.</text>
</comment>
<proteinExistence type="inferred from homology"/>
<dbReference type="Proteomes" id="UP000770015">
    <property type="component" value="Unassembled WGS sequence"/>
</dbReference>
<dbReference type="OrthoDB" id="5331848at2759"/>
<feature type="domain" description="Rhodopsin" evidence="8">
    <location>
        <begin position="37"/>
        <end position="270"/>
    </location>
</feature>
<reference evidence="9" key="1">
    <citation type="journal article" date="2021" name="Nat. Commun.">
        <title>Genetic determinants of endophytism in the Arabidopsis root mycobiome.</title>
        <authorList>
            <person name="Mesny F."/>
            <person name="Miyauchi S."/>
            <person name="Thiergart T."/>
            <person name="Pickel B."/>
            <person name="Atanasova L."/>
            <person name="Karlsson M."/>
            <person name="Huettel B."/>
            <person name="Barry K.W."/>
            <person name="Haridas S."/>
            <person name="Chen C."/>
            <person name="Bauer D."/>
            <person name="Andreopoulos W."/>
            <person name="Pangilinan J."/>
            <person name="LaButti K."/>
            <person name="Riley R."/>
            <person name="Lipzen A."/>
            <person name="Clum A."/>
            <person name="Drula E."/>
            <person name="Henrissat B."/>
            <person name="Kohler A."/>
            <person name="Grigoriev I.V."/>
            <person name="Martin F.M."/>
            <person name="Hacquard S."/>
        </authorList>
    </citation>
    <scope>NUCLEOTIDE SEQUENCE</scope>
    <source>
        <strain evidence="9">MPI-SDFR-AT-0117</strain>
    </source>
</reference>
<dbReference type="InterPro" id="IPR052337">
    <property type="entry name" value="SAT4-like"/>
</dbReference>
<name>A0A9P9A6L7_9PEZI</name>
<evidence type="ECO:0000256" key="1">
    <source>
        <dbReference type="ARBA" id="ARBA00004141"/>
    </source>
</evidence>
<feature type="transmembrane region" description="Helical" evidence="7">
    <location>
        <begin position="130"/>
        <end position="151"/>
    </location>
</feature>
<accession>A0A9P9A6L7</accession>
<evidence type="ECO:0000256" key="4">
    <source>
        <dbReference type="ARBA" id="ARBA00023136"/>
    </source>
</evidence>
<keyword evidence="3 7" id="KW-1133">Transmembrane helix</keyword>
<evidence type="ECO:0000313" key="9">
    <source>
        <dbReference type="EMBL" id="KAH6670884.1"/>
    </source>
</evidence>
<evidence type="ECO:0000259" key="8">
    <source>
        <dbReference type="Pfam" id="PF20684"/>
    </source>
</evidence>
<dbReference type="Pfam" id="PF20684">
    <property type="entry name" value="Fung_rhodopsin"/>
    <property type="match status" value="1"/>
</dbReference>
<feature type="transmembrane region" description="Helical" evidence="7">
    <location>
        <begin position="209"/>
        <end position="227"/>
    </location>
</feature>
<feature type="compositionally biased region" description="Basic and acidic residues" evidence="6">
    <location>
        <begin position="302"/>
        <end position="327"/>
    </location>
</feature>
<comment type="caution">
    <text evidence="9">The sequence shown here is derived from an EMBL/GenBank/DDBJ whole genome shotgun (WGS) entry which is preliminary data.</text>
</comment>
<dbReference type="PANTHER" id="PTHR33048:SF96">
    <property type="entry name" value="INTEGRAL MEMBRANE PROTEIN"/>
    <property type="match status" value="1"/>
</dbReference>
<protein>
    <recommendedName>
        <fullName evidence="8">Rhodopsin domain-containing protein</fullName>
    </recommendedName>
</protein>
<dbReference type="GO" id="GO:0016020">
    <property type="term" value="C:membrane"/>
    <property type="evidence" value="ECO:0007669"/>
    <property type="project" value="UniProtKB-SubCell"/>
</dbReference>
<organism evidence="9 10">
    <name type="scientific">Plectosphaerella plurivora</name>
    <dbReference type="NCBI Taxonomy" id="936078"/>
    <lineage>
        <taxon>Eukaryota</taxon>
        <taxon>Fungi</taxon>
        <taxon>Dikarya</taxon>
        <taxon>Ascomycota</taxon>
        <taxon>Pezizomycotina</taxon>
        <taxon>Sordariomycetes</taxon>
        <taxon>Hypocreomycetidae</taxon>
        <taxon>Glomerellales</taxon>
        <taxon>Plectosphaerellaceae</taxon>
        <taxon>Plectosphaerella</taxon>
    </lineage>
</organism>
<evidence type="ECO:0000313" key="10">
    <source>
        <dbReference type="Proteomes" id="UP000770015"/>
    </source>
</evidence>
<keyword evidence="10" id="KW-1185">Reference proteome</keyword>
<feature type="compositionally biased region" description="Basic and acidic residues" evidence="6">
    <location>
        <begin position="356"/>
        <end position="366"/>
    </location>
</feature>
<dbReference type="EMBL" id="JAGSXJ010000029">
    <property type="protein sequence ID" value="KAH6670884.1"/>
    <property type="molecule type" value="Genomic_DNA"/>
</dbReference>